<comment type="caution">
    <text evidence="2">The sequence shown here is derived from an EMBL/GenBank/DDBJ whole genome shotgun (WGS) entry which is preliminary data.</text>
</comment>
<feature type="non-terminal residue" evidence="2">
    <location>
        <position position="1"/>
    </location>
</feature>
<evidence type="ECO:0000256" key="1">
    <source>
        <dbReference type="SAM" id="MobiDB-lite"/>
    </source>
</evidence>
<organism evidence="2 3">
    <name type="scientific">Gulo gulo</name>
    <name type="common">Wolverine</name>
    <name type="synonym">Gluton</name>
    <dbReference type="NCBI Taxonomy" id="48420"/>
    <lineage>
        <taxon>Eukaryota</taxon>
        <taxon>Metazoa</taxon>
        <taxon>Chordata</taxon>
        <taxon>Craniata</taxon>
        <taxon>Vertebrata</taxon>
        <taxon>Euteleostomi</taxon>
        <taxon>Mammalia</taxon>
        <taxon>Eutheria</taxon>
        <taxon>Laurasiatheria</taxon>
        <taxon>Carnivora</taxon>
        <taxon>Caniformia</taxon>
        <taxon>Musteloidea</taxon>
        <taxon>Mustelidae</taxon>
        <taxon>Guloninae</taxon>
        <taxon>Gulo</taxon>
    </lineage>
</organism>
<name>A0A9X9LKL5_GULGU</name>
<gene>
    <name evidence="2" type="ORF">BN2614_LOCUS2</name>
</gene>
<evidence type="ECO:0000313" key="2">
    <source>
        <dbReference type="EMBL" id="VCW70645.1"/>
    </source>
</evidence>
<dbReference type="AlphaFoldDB" id="A0A9X9LKL5"/>
<accession>A0A9X9LKL5</accession>
<reference evidence="2 3" key="1">
    <citation type="submission" date="2018-10" db="EMBL/GenBank/DDBJ databases">
        <authorList>
            <person name="Ekblom R."/>
            <person name="Jareborg N."/>
        </authorList>
    </citation>
    <scope>NUCLEOTIDE SEQUENCE [LARGE SCALE GENOMIC DNA]</scope>
    <source>
        <tissue evidence="2">Muscle</tissue>
    </source>
</reference>
<dbReference type="EMBL" id="CYRY02006135">
    <property type="protein sequence ID" value="VCW70645.1"/>
    <property type="molecule type" value="Genomic_DNA"/>
</dbReference>
<keyword evidence="3" id="KW-1185">Reference proteome</keyword>
<proteinExistence type="predicted"/>
<dbReference type="Proteomes" id="UP000269945">
    <property type="component" value="Unassembled WGS sequence"/>
</dbReference>
<feature type="compositionally biased region" description="Polar residues" evidence="1">
    <location>
        <begin position="26"/>
        <end position="36"/>
    </location>
</feature>
<sequence length="126" mass="14377">ELYLRLRAAAEGRGKRRSYASPHLRGTNQLVGTGTLPNTQGTRVAVSRRVLEICIFSGCTRNSQLDKGNLLRERRCLLGHAREFHTPGHSCPEQILKHQTRALVQQLRPRRQVPCLPTSRWKGGWW</sequence>
<evidence type="ECO:0000313" key="3">
    <source>
        <dbReference type="Proteomes" id="UP000269945"/>
    </source>
</evidence>
<protein>
    <submittedName>
        <fullName evidence="2">Uncharacterized protein</fullName>
    </submittedName>
</protein>
<feature type="region of interest" description="Disordered" evidence="1">
    <location>
        <begin position="14"/>
        <end position="36"/>
    </location>
</feature>